<evidence type="ECO:0000256" key="7">
    <source>
        <dbReference type="ARBA" id="ARBA00023136"/>
    </source>
</evidence>
<comment type="function">
    <text evidence="9">Core subunit of the mitochondrial membrane respiratory chain NADH dehydrogenase (Complex I) which catalyzes electron transfer from NADH through the respiratory chain, using ubiquinone as an electron acceptor. Essential for the catalytic activity of complex I.</text>
</comment>
<keyword evidence="5 9" id="KW-0812">Transmembrane</keyword>
<keyword evidence="9" id="KW-0249">Electron transport</keyword>
<feature type="transmembrane region" description="Helical" evidence="9">
    <location>
        <begin position="74"/>
        <end position="98"/>
    </location>
</feature>
<evidence type="ECO:0000256" key="2">
    <source>
        <dbReference type="ARBA" id="ARBA00008472"/>
    </source>
</evidence>
<dbReference type="AlphaFoldDB" id="A0A9E9JI73"/>
<evidence type="ECO:0000256" key="1">
    <source>
        <dbReference type="ARBA" id="ARBA00004370"/>
    </source>
</evidence>
<accession>A0A9E9JI73</accession>
<keyword evidence="9" id="KW-0520">NAD</keyword>
<keyword evidence="7 9" id="KW-0472">Membrane</keyword>
<protein>
    <recommendedName>
        <fullName evidence="3 9">NADH-ubiquinone oxidoreductase chain 3</fullName>
        <ecNumber evidence="9">7.1.1.2</ecNumber>
    </recommendedName>
</protein>
<sequence>MLYFYDFIFIFFFSFIIIGLYFISCFISFKDYYFLKISSYECGFDLLKKGYFSFNVVFFSVVLMFIIFELEVVIFVFLIGVDVYSFLVFYIFFLYVLLSFYMEWYLGKLIWFN</sequence>
<evidence type="ECO:0000313" key="10">
    <source>
        <dbReference type="EMBL" id="WAP90829.1"/>
    </source>
</evidence>
<keyword evidence="4 9" id="KW-0813">Transport</keyword>
<proteinExistence type="inferred from homology"/>
<dbReference type="GO" id="GO:0008137">
    <property type="term" value="F:NADH dehydrogenase (ubiquinone) activity"/>
    <property type="evidence" value="ECO:0007669"/>
    <property type="project" value="UniProtKB-UniRule"/>
</dbReference>
<feature type="transmembrane region" description="Helical" evidence="9">
    <location>
        <begin position="50"/>
        <end position="68"/>
    </location>
</feature>
<feature type="transmembrane region" description="Helical" evidence="9">
    <location>
        <begin position="6"/>
        <end position="29"/>
    </location>
</feature>
<reference evidence="10" key="2">
    <citation type="submission" date="2022-05" db="EMBL/GenBank/DDBJ databases">
        <authorList>
            <person name="Ma X."/>
        </authorList>
    </citation>
    <scope>NUCLEOTIDE SEQUENCE</scope>
    <source>
        <tissue evidence="10">Intestine</tissue>
    </source>
</reference>
<dbReference type="InterPro" id="IPR038430">
    <property type="entry name" value="NDAH_ubi_oxred_su3_sf"/>
</dbReference>
<evidence type="ECO:0000256" key="9">
    <source>
        <dbReference type="RuleBase" id="RU003640"/>
    </source>
</evidence>
<keyword evidence="9" id="KW-0830">Ubiquinone</keyword>
<keyword evidence="9 10" id="KW-0496">Mitochondrion</keyword>
<dbReference type="EC" id="7.1.1.2" evidence="9"/>
<dbReference type="Pfam" id="PF00507">
    <property type="entry name" value="Oxidored_q4"/>
    <property type="match status" value="1"/>
</dbReference>
<keyword evidence="6 9" id="KW-1133">Transmembrane helix</keyword>
<organism evidence="10">
    <name type="scientific">Neofoleyellides sp. XM-2022</name>
    <dbReference type="NCBI Taxonomy" id="3014012"/>
    <lineage>
        <taxon>Eukaryota</taxon>
        <taxon>Metazoa</taxon>
        <taxon>Ecdysozoa</taxon>
        <taxon>Nematoda</taxon>
        <taxon>Chromadorea</taxon>
        <taxon>Rhabditida</taxon>
        <taxon>Spirurina</taxon>
        <taxon>Spiruromorpha</taxon>
        <taxon>Filarioidea</taxon>
        <taxon>Onchocercidae</taxon>
        <taxon>Neofoleyellides</taxon>
    </lineage>
</organism>
<dbReference type="EMBL" id="ON641583">
    <property type="protein sequence ID" value="WAP90829.1"/>
    <property type="molecule type" value="Genomic_DNA"/>
</dbReference>
<evidence type="ECO:0000256" key="3">
    <source>
        <dbReference type="ARBA" id="ARBA00021007"/>
    </source>
</evidence>
<gene>
    <name evidence="10" type="primary">nad3</name>
</gene>
<comment type="subcellular location">
    <subcellularLocation>
        <location evidence="1">Membrane</location>
    </subcellularLocation>
    <subcellularLocation>
        <location evidence="9">Mitochondrion membrane</location>
        <topology evidence="9">Multi-pass membrane protein</topology>
    </subcellularLocation>
</comment>
<dbReference type="GO" id="GO:0031966">
    <property type="term" value="C:mitochondrial membrane"/>
    <property type="evidence" value="ECO:0007669"/>
    <property type="project" value="UniProtKB-SubCell"/>
</dbReference>
<keyword evidence="9" id="KW-1278">Translocase</keyword>
<dbReference type="Gene3D" id="1.20.58.1610">
    <property type="entry name" value="NADH:ubiquinone/plastoquinone oxidoreductase, chain 3"/>
    <property type="match status" value="1"/>
</dbReference>
<reference evidence="10" key="1">
    <citation type="journal article" date="2022" name="Animals (Basel)">
        <title>First Description of the Mitogenome Features of Neofoleyellides Genus (Nematoda: Onchocercidae) Isolated from a Wild Bird (Pyrrhocorax pyrrhocorax).</title>
        <authorList>
            <person name="Wu T."/>
            <person name="Ma X."/>
            <person name="Wang F."/>
            <person name="Xie L."/>
            <person name="Lv Q."/>
            <person name="Zeng M."/>
            <person name="Xu Y."/>
            <person name="Qin S."/>
            <person name="Chang Q."/>
        </authorList>
    </citation>
    <scope>NUCLEOTIDE SEQUENCE</scope>
    <source>
        <tissue evidence="10">Intestine</tissue>
    </source>
</reference>
<name>A0A9E9JI73_9BILA</name>
<keyword evidence="9" id="KW-0679">Respiratory chain</keyword>
<dbReference type="InterPro" id="IPR000440">
    <property type="entry name" value="NADH_UbQ/plastoQ_OxRdtase_su3"/>
</dbReference>
<comment type="similarity">
    <text evidence="2 9">Belongs to the complex I subunit 3 family.</text>
</comment>
<evidence type="ECO:0000256" key="4">
    <source>
        <dbReference type="ARBA" id="ARBA00022448"/>
    </source>
</evidence>
<geneLocation type="mitochondrion" evidence="10"/>
<comment type="catalytic activity">
    <reaction evidence="8 9">
        <text>a ubiquinone + NADH + 5 H(+)(in) = a ubiquinol + NAD(+) + 4 H(+)(out)</text>
        <dbReference type="Rhea" id="RHEA:29091"/>
        <dbReference type="Rhea" id="RHEA-COMP:9565"/>
        <dbReference type="Rhea" id="RHEA-COMP:9566"/>
        <dbReference type="ChEBI" id="CHEBI:15378"/>
        <dbReference type="ChEBI" id="CHEBI:16389"/>
        <dbReference type="ChEBI" id="CHEBI:17976"/>
        <dbReference type="ChEBI" id="CHEBI:57540"/>
        <dbReference type="ChEBI" id="CHEBI:57945"/>
        <dbReference type="EC" id="7.1.1.2"/>
    </reaction>
</comment>
<evidence type="ECO:0000256" key="8">
    <source>
        <dbReference type="ARBA" id="ARBA00049551"/>
    </source>
</evidence>
<evidence type="ECO:0000256" key="5">
    <source>
        <dbReference type="ARBA" id="ARBA00022692"/>
    </source>
</evidence>
<evidence type="ECO:0000256" key="6">
    <source>
        <dbReference type="ARBA" id="ARBA00022989"/>
    </source>
</evidence>